<feature type="domain" description="PKS/mFAS DH" evidence="8">
    <location>
        <begin position="2242"/>
        <end position="2535"/>
    </location>
</feature>
<dbReference type="GO" id="GO:0047879">
    <property type="term" value="F:erythronolide synthase activity"/>
    <property type="evidence" value="ECO:0007669"/>
    <property type="project" value="UniProtKB-EC"/>
</dbReference>
<dbReference type="SMART" id="SM00826">
    <property type="entry name" value="PKS_DH"/>
    <property type="match status" value="1"/>
</dbReference>
<dbReference type="Gene3D" id="3.40.50.720">
    <property type="entry name" value="NAD(P)-binding Rossmann-like Domain"/>
    <property type="match status" value="2"/>
</dbReference>
<evidence type="ECO:0000256" key="5">
    <source>
        <dbReference type="SAM" id="MobiDB-lite"/>
    </source>
</evidence>
<dbReference type="STRING" id="1367847.JCM7686_1001"/>
<name>S5XXF6_PARAH</name>
<dbReference type="PROSITE" id="PS00606">
    <property type="entry name" value="KS3_1"/>
    <property type="match status" value="2"/>
</dbReference>
<dbReference type="GO" id="GO:0071770">
    <property type="term" value="P:DIM/DIP cell wall layer assembly"/>
    <property type="evidence" value="ECO:0007669"/>
    <property type="project" value="TreeGrafter"/>
</dbReference>
<dbReference type="InterPro" id="IPR014031">
    <property type="entry name" value="Ketoacyl_synth_C"/>
</dbReference>
<dbReference type="InterPro" id="IPR049552">
    <property type="entry name" value="PKS_DH_N"/>
</dbReference>
<dbReference type="InterPro" id="IPR014043">
    <property type="entry name" value="Acyl_transferase_dom"/>
</dbReference>
<dbReference type="GO" id="GO:0005886">
    <property type="term" value="C:plasma membrane"/>
    <property type="evidence" value="ECO:0007669"/>
    <property type="project" value="TreeGrafter"/>
</dbReference>
<feature type="region of interest" description="N-terminal hotdog fold" evidence="4">
    <location>
        <begin position="2242"/>
        <end position="2370"/>
    </location>
</feature>
<organism evidence="9 10">
    <name type="scientific">Paracoccus aminophilus JCM 7686</name>
    <dbReference type="NCBI Taxonomy" id="1367847"/>
    <lineage>
        <taxon>Bacteria</taxon>
        <taxon>Pseudomonadati</taxon>
        <taxon>Pseudomonadota</taxon>
        <taxon>Alphaproteobacteria</taxon>
        <taxon>Rhodobacterales</taxon>
        <taxon>Paracoccaceae</taxon>
        <taxon>Paracoccus</taxon>
    </lineage>
</organism>
<dbReference type="Gene3D" id="3.30.70.3290">
    <property type="match status" value="1"/>
</dbReference>
<dbReference type="EMBL" id="CP006650">
    <property type="protein sequence ID" value="AGT08110.1"/>
    <property type="molecule type" value="Genomic_DNA"/>
</dbReference>
<dbReference type="InterPro" id="IPR050091">
    <property type="entry name" value="PKS_NRPS_Biosynth_Enz"/>
</dbReference>
<feature type="domain" description="Ketosynthase family 3 (KS3)" evidence="7">
    <location>
        <begin position="44"/>
        <end position="459"/>
    </location>
</feature>
<dbReference type="EC" id="2.3.1.94" evidence="9"/>
<feature type="compositionally biased region" description="Polar residues" evidence="5">
    <location>
        <begin position="1541"/>
        <end position="1558"/>
    </location>
</feature>
<dbReference type="InterPro" id="IPR057326">
    <property type="entry name" value="KR_dom"/>
</dbReference>
<dbReference type="GO" id="GO:0005737">
    <property type="term" value="C:cytoplasm"/>
    <property type="evidence" value="ECO:0007669"/>
    <property type="project" value="TreeGrafter"/>
</dbReference>
<feature type="domain" description="Ketosynthase family 3 (KS3)" evidence="7">
    <location>
        <begin position="1565"/>
        <end position="1980"/>
    </location>
</feature>
<dbReference type="SMART" id="SM01294">
    <property type="entry name" value="PKS_PP_betabranch"/>
    <property type="match status" value="1"/>
</dbReference>
<dbReference type="SUPFAM" id="SSF51735">
    <property type="entry name" value="NAD(P)-binding Rossmann-fold domains"/>
    <property type="match status" value="4"/>
</dbReference>
<dbReference type="Proteomes" id="UP000015480">
    <property type="component" value="Chromosome"/>
</dbReference>
<dbReference type="KEGG" id="pami:JCM7686_1001"/>
<dbReference type="PROSITE" id="PS52004">
    <property type="entry name" value="KS3_2"/>
    <property type="match status" value="2"/>
</dbReference>
<dbReference type="CDD" id="cd00833">
    <property type="entry name" value="PKS"/>
    <property type="match status" value="2"/>
</dbReference>
<dbReference type="PATRIC" id="fig|1367847.3.peg.965"/>
<dbReference type="PROSITE" id="PS50075">
    <property type="entry name" value="CARRIER"/>
    <property type="match status" value="2"/>
</dbReference>
<proteinExistence type="predicted"/>
<dbReference type="PANTHER" id="PTHR43775">
    <property type="entry name" value="FATTY ACID SYNTHASE"/>
    <property type="match status" value="1"/>
</dbReference>
<keyword evidence="2" id="KW-0597">Phosphoprotein</keyword>
<gene>
    <name evidence="9" type="ORF">JCM7686_1001</name>
</gene>
<dbReference type="InterPro" id="IPR020806">
    <property type="entry name" value="PKS_PP-bd"/>
</dbReference>
<dbReference type="SMART" id="SM00823">
    <property type="entry name" value="PKS_PP"/>
    <property type="match status" value="2"/>
</dbReference>
<dbReference type="InterPro" id="IPR014030">
    <property type="entry name" value="Ketoacyl_synth_N"/>
</dbReference>
<dbReference type="SUPFAM" id="SSF47336">
    <property type="entry name" value="ACP-like"/>
    <property type="match status" value="2"/>
</dbReference>
<evidence type="ECO:0000313" key="9">
    <source>
        <dbReference type="EMBL" id="AGT08110.1"/>
    </source>
</evidence>
<dbReference type="PROSITE" id="PS52019">
    <property type="entry name" value="PKS_MFAS_DH"/>
    <property type="match status" value="1"/>
</dbReference>
<dbReference type="PANTHER" id="PTHR43775:SF37">
    <property type="entry name" value="SI:DKEY-61P9.11"/>
    <property type="match status" value="1"/>
</dbReference>
<protein>
    <submittedName>
        <fullName evidence="9">6-deoxyerythronolide-B synthase</fullName>
        <ecNumber evidence="9">2.3.1.94</ecNumber>
    </submittedName>
</protein>
<feature type="active site" description="Proton acceptor; for dehydratase activity" evidence="4">
    <location>
        <position position="2277"/>
    </location>
</feature>
<dbReference type="Pfam" id="PF02801">
    <property type="entry name" value="Ketoacyl-synt_C"/>
    <property type="match status" value="2"/>
</dbReference>
<dbReference type="eggNOG" id="COG3321">
    <property type="taxonomic scope" value="Bacteria"/>
</dbReference>
<reference evidence="9 10" key="1">
    <citation type="journal article" date="2014" name="BMC Genomics">
        <title>Architecture and functions of a multipartite genome of the methylotrophic bacterium Paracoccus aminophilus JCM 7686, containing primary and secondary chromids.</title>
        <authorList>
            <person name="Dziewit L."/>
            <person name="Czarnecki J."/>
            <person name="Wibberg D."/>
            <person name="Radlinska M."/>
            <person name="Mrozek P."/>
            <person name="Szymczak M."/>
            <person name="Schluter A."/>
            <person name="Puhler A."/>
            <person name="Bartosik D."/>
        </authorList>
    </citation>
    <scope>NUCLEOTIDE SEQUENCE [LARGE SCALE GENOMIC DNA]</scope>
    <source>
        <strain evidence="9">JCM 7686</strain>
    </source>
</reference>
<dbReference type="CDD" id="cd05274">
    <property type="entry name" value="KR_FAS_SDR_x"/>
    <property type="match status" value="1"/>
</dbReference>
<dbReference type="Gene3D" id="3.10.129.110">
    <property type="entry name" value="Polyketide synthase dehydratase"/>
    <property type="match status" value="1"/>
</dbReference>
<dbReference type="GO" id="GO:0006633">
    <property type="term" value="P:fatty acid biosynthetic process"/>
    <property type="evidence" value="ECO:0007669"/>
    <property type="project" value="InterPro"/>
</dbReference>
<dbReference type="Gene3D" id="1.10.1200.10">
    <property type="entry name" value="ACP-like"/>
    <property type="match status" value="2"/>
</dbReference>
<dbReference type="InterPro" id="IPR018201">
    <property type="entry name" value="Ketoacyl_synth_AS"/>
</dbReference>
<dbReference type="Pfam" id="PF00550">
    <property type="entry name" value="PP-binding"/>
    <property type="match status" value="2"/>
</dbReference>
<keyword evidence="10" id="KW-1185">Reference proteome</keyword>
<dbReference type="Pfam" id="PF08659">
    <property type="entry name" value="KR"/>
    <property type="match status" value="2"/>
</dbReference>
<dbReference type="GO" id="GO:0004315">
    <property type="term" value="F:3-oxoacyl-[acyl-carrier-protein] synthase activity"/>
    <property type="evidence" value="ECO:0007669"/>
    <property type="project" value="InterPro"/>
</dbReference>
<evidence type="ECO:0000259" key="7">
    <source>
        <dbReference type="PROSITE" id="PS52004"/>
    </source>
</evidence>
<dbReference type="GO" id="GO:0031177">
    <property type="term" value="F:phosphopantetheine binding"/>
    <property type="evidence" value="ECO:0007669"/>
    <property type="project" value="InterPro"/>
</dbReference>
<dbReference type="Pfam" id="PF14765">
    <property type="entry name" value="PS-DH"/>
    <property type="match status" value="1"/>
</dbReference>
<dbReference type="SUPFAM" id="SSF55048">
    <property type="entry name" value="Probable ACP-binding domain of malonyl-CoA ACP transacylase"/>
    <property type="match status" value="1"/>
</dbReference>
<dbReference type="SMART" id="SM00822">
    <property type="entry name" value="PKS_KR"/>
    <property type="match status" value="2"/>
</dbReference>
<dbReference type="InterPro" id="IPR013968">
    <property type="entry name" value="PKS_KR"/>
</dbReference>
<dbReference type="SUPFAM" id="SSF53901">
    <property type="entry name" value="Thiolase-like"/>
    <property type="match status" value="2"/>
</dbReference>
<dbReference type="SMART" id="SM00827">
    <property type="entry name" value="PKS_AT"/>
    <property type="match status" value="1"/>
</dbReference>
<evidence type="ECO:0000259" key="6">
    <source>
        <dbReference type="PROSITE" id="PS50075"/>
    </source>
</evidence>
<dbReference type="InterPro" id="IPR036291">
    <property type="entry name" value="NAD(P)-bd_dom_sf"/>
</dbReference>
<dbReference type="PROSITE" id="PS00012">
    <property type="entry name" value="PHOSPHOPANTETHEINE"/>
    <property type="match status" value="1"/>
</dbReference>
<dbReference type="SUPFAM" id="SSF52151">
    <property type="entry name" value="FabD/lysophospholipase-like"/>
    <property type="match status" value="1"/>
</dbReference>
<evidence type="ECO:0000259" key="8">
    <source>
        <dbReference type="PROSITE" id="PS52019"/>
    </source>
</evidence>
<dbReference type="Pfam" id="PF00698">
    <property type="entry name" value="Acyl_transf_1"/>
    <property type="match status" value="1"/>
</dbReference>
<dbReference type="InterPro" id="IPR006162">
    <property type="entry name" value="Ppantetheine_attach_site"/>
</dbReference>
<dbReference type="InterPro" id="IPR020841">
    <property type="entry name" value="PKS_Beta-ketoAc_synthase_dom"/>
</dbReference>
<dbReference type="InterPro" id="IPR001227">
    <property type="entry name" value="Ac_transferase_dom_sf"/>
</dbReference>
<dbReference type="InterPro" id="IPR016036">
    <property type="entry name" value="Malonyl_transacylase_ACP-bd"/>
</dbReference>
<dbReference type="Pfam" id="PF00109">
    <property type="entry name" value="ketoacyl-synt"/>
    <property type="match status" value="2"/>
</dbReference>
<keyword evidence="3 9" id="KW-0808">Transferase</keyword>
<feature type="region of interest" description="C-terminal hotdog fold" evidence="4">
    <location>
        <begin position="2386"/>
        <end position="2535"/>
    </location>
</feature>
<feature type="active site" description="Proton donor; for dehydratase activity" evidence="4">
    <location>
        <position position="2446"/>
    </location>
</feature>
<evidence type="ECO:0000256" key="4">
    <source>
        <dbReference type="PROSITE-ProRule" id="PRU01363"/>
    </source>
</evidence>
<dbReference type="InterPro" id="IPR049551">
    <property type="entry name" value="PKS_DH_C"/>
</dbReference>
<dbReference type="InterPro" id="IPR032821">
    <property type="entry name" value="PKS_assoc"/>
</dbReference>
<feature type="region of interest" description="Disordered" evidence="5">
    <location>
        <begin position="1528"/>
        <end position="1561"/>
    </location>
</feature>
<dbReference type="InterPro" id="IPR016035">
    <property type="entry name" value="Acyl_Trfase/lysoPLipase"/>
</dbReference>
<dbReference type="InterPro" id="IPR049900">
    <property type="entry name" value="PKS_mFAS_DH"/>
</dbReference>
<dbReference type="InterPro" id="IPR036736">
    <property type="entry name" value="ACP-like_sf"/>
</dbReference>
<dbReference type="Pfam" id="PF21089">
    <property type="entry name" value="PKS_DH_N"/>
    <property type="match status" value="1"/>
</dbReference>
<dbReference type="InterPro" id="IPR042104">
    <property type="entry name" value="PKS_dehydratase_sf"/>
</dbReference>
<accession>S5XXF6</accession>
<dbReference type="Pfam" id="PF16197">
    <property type="entry name" value="KAsynt_C_assoc"/>
    <property type="match status" value="1"/>
</dbReference>
<dbReference type="InterPro" id="IPR020807">
    <property type="entry name" value="PKS_DH"/>
</dbReference>
<dbReference type="Gene3D" id="3.40.366.10">
    <property type="entry name" value="Malonyl-Coenzyme A Acyl Carrier Protein, domain 2"/>
    <property type="match status" value="1"/>
</dbReference>
<evidence type="ECO:0000313" key="10">
    <source>
        <dbReference type="Proteomes" id="UP000015480"/>
    </source>
</evidence>
<dbReference type="SMART" id="SM00825">
    <property type="entry name" value="PKS_KS"/>
    <property type="match status" value="2"/>
</dbReference>
<dbReference type="InterPro" id="IPR009081">
    <property type="entry name" value="PP-bd_ACP"/>
</dbReference>
<evidence type="ECO:0000256" key="3">
    <source>
        <dbReference type="ARBA" id="ARBA00022679"/>
    </source>
</evidence>
<evidence type="ECO:0000256" key="2">
    <source>
        <dbReference type="ARBA" id="ARBA00022553"/>
    </source>
</evidence>
<keyword evidence="9" id="KW-0012">Acyltransferase</keyword>
<dbReference type="HOGENOM" id="CLU_000022_35_8_5"/>
<keyword evidence="1" id="KW-0596">Phosphopantetheine</keyword>
<dbReference type="OrthoDB" id="9778690at2"/>
<dbReference type="GO" id="GO:0004312">
    <property type="term" value="F:fatty acid synthase activity"/>
    <property type="evidence" value="ECO:0007669"/>
    <property type="project" value="TreeGrafter"/>
</dbReference>
<evidence type="ECO:0000256" key="1">
    <source>
        <dbReference type="ARBA" id="ARBA00022450"/>
    </source>
</evidence>
<feature type="domain" description="Carrier" evidence="6">
    <location>
        <begin position="1447"/>
        <end position="1522"/>
    </location>
</feature>
<dbReference type="Gene3D" id="3.40.47.10">
    <property type="match status" value="2"/>
</dbReference>
<dbReference type="RefSeq" id="WP_020949748.1">
    <property type="nucleotide sequence ID" value="NC_022041.1"/>
</dbReference>
<sequence>MSLSDDTAAPAAPAEERGAAQLRRAMGALRKLQTELSQLKQAQNEPIAIVGFAARMPQVGASTDAFWEQLLAGADLTAPPSARRKAPCATGLPQKAGFLPEIDCFDASRFEISPKEAGRLDPQHRILLELADAALDAAGLGSRAGHAAGPRKIGVYVGMSSGDYRELLDPQSAQLDAFCATGTTPCFSAGRISYALNLTGPAMVVDTACSSALVALHLACAALRRGECDAALGGGVNIITSAFAQALLEETRSLSPSGICRPFDARADGFVRGEGGALFVLKRLSDALASGDEIRAVIRGSAINQDGKSNGLTAPNPEAQTAVIREALRNADLSAEAISYVEAHGTGTALGDPIEMEALTEVFARAGEPCRVSSVKSNIGHLEAAAGAASVLKLALCMARHQLPAQSGFATLNPHIAQSEGAPEILAEARDWGKAGETVYAGVSSFGMSGTNAHVILSSADDYAPARAPTTSELGEALIVPLSAADPERLLRRAAELGARMQSAPDPVGAAAACCLAAGGQLERMAVVARDPRELSQRLLDPPLSNPNVLRGRRDPNTRGKVAFLFSGQGSQYAHMGAALYRSSASYRQAFDACDALFSPLLGESLRARVFSDDGGLERTEWTQPALFAVEYALAAFWRALGVEPDFVAGHSIGEYVAATVSGILSLEDAIAMVAARAQAMGALPKGGAMLAAWCDGQTTAQIATEICAESGGPLALAATNSDNQAVLSGAEQAIAEAERRLNARGVRTQRLVVSHAFHSPLVAPAVAGFRAGCETIEFAPPKIPIVCNLTGKRAAAQELASLDYWSQQIVSTVRFAETVQTLRDNGVTTWLEVGPHPVLTPMLGARSNENAAASLLRGRDDCLTMSKAVAGLWVAGVPIAWDKLFHGSAPHWRVSPEPVARLSHWLPSGLSRTETLSSADAAAGASVAPPQPNATEAALEAPVEASIEIGWHSFELPAQIAAMPAILLPLAPEAGEDFIQIAATHTESTVLDPGWTQGATVAEMRDALLGEWDRQIAKDSTAVANVFVLPPQRIDTSAELGRELAVCTAVFQALSKRRDRQPLRLWLVTRGGQLANGMEAQAVSAAAVHHGSLGGFAQVAALEYPDLVQGVLDLPLVEEASPADLARGLQAVEDNQHDWLALREGRVYGRIATSAAPRPPAGPVEFAAQDWVIVTGGLGSIGLATLEWLAARGARQLLVISRSAVDCADPDRRDKRQRCLARLAAAGVRCEIFVGDAADPALLGSAVDFAADHGGLGGVFCLSGTTSRQNLDDMSATIDPLPLVSKLESASILSALCPEVRHFVVFSSVSALWGTPGEAVYAAANAGLDRLIAARRQCGQSGCALHWGAWAASAMVGDADQEWLARLGMTALSAQDGLAFLSEELDAAPAAGPSTSGHRVLARMDWRRFVATYQARRRYSLFRDLGAMLDLSPAQGNQRQGPQSARAIAELVERTVSTILGYDEGQSLPTNRGFTELGMESISAVDLARALSAQLSVAITPATVFDHPTVERLSEHLAKEMLKDEGPAQPMAAKAPHSPEPQTARQTIDQDVSQSTGRPVAPTGEAFAIVGVGCRLPGGVRDLDGLWRLLSSGKDGLSDIPWARWPHAGADPALYVRRGGFLDAVYSFDASFFGISPREADFMDPQQRLLLQCSWEAMQDGALFQSDGAPKDTGVFVGISNSDYGLMMARSQIDQYFASGSALSAVPGRIAHYYGFEGPTLAVDTACSSSLVALHLACQALTRRECATALVAGVNLMLSHEVTLATCRNRMMSEKGRCATFDAAADGYIRSEGCVVLAVKRLEDAQLNADRILGVVRGSAVNQDGASSALTVPNGDAQRRVIARALENAGLSGGQVHYVEAHGTGTPLGDPIEAEAAWDAYRGNSRDPAPLWIGSVKSNLGHLEAAAGLAGVLKGLGILRHGQIPASLHFQDPNPHIPWDRIGLRVPQQIVPLPAQEAGLVAVSGFGFTGTNAHVLLGRAPEPDAATLAEPESRADHAALAQHGLLSARSPAALTALIETYLERFAQTDRRDARARLREALNGRSQQHEFRAVLAFDEALRPKAQARAETAARFQTRLRLDLRGRPVLGAGAADLLRALPEIAALTGPMDGDPAEAALLATLAWMRLLGLEVEVVGAAWLGSASPRAAMVAPLNGPAPVATGTSQKADDRLNWVVTDDRIIAPDGTEIMPSARLADTWDALLAALFLNGMRLKMAALTGGRMVRHAPLAAYPWQLKDYRLPRAAGQPVFTMEAAQGAQSLAIGAHRADHPAYLTDHRLFKTVVVPAASHLAQLLVLLRREEAAATVIATDLAFPRALVLDDAEDVAVQIAIEGQPDAPRTLKVRSAKEAGTDAWTPHLVGRIATAAEGGDALARWADVPAIPAQSHEISGKDFYAYFAAVGYTLGPSFRWIDRIWRREHEAFCRMKQPVLPDRVEDYSLYPGLIDSCFQLLACWMVTEGSAEDDALAIPFHCDRLTLSTKPPQGELTCHMRRRRSGDFDSQSEVVDIDLYDETGARYLEARGFRTRRAAREVLQRSLHRGGGISYVEDWQVAPLGESPVEDRGGRYLLLSDGGAQAQSLTERLTAAGHEVAVLTLAPEDLADLSQIREKLRAALGGRGVDHVVSLWGRAASPAETTPHDTGPHDTTPHDTRLTFATTLVTAVSTALQGVLAHGGDSPGSINLVTEDAVSVTGEGIVLPERATLVGLASALRRELPGTEVRLIDLEDAAADDWSATLVAELARADEPRLCYRAGQRWVARLRPADPSAAEAPHLPEDRSFVITGGTGLLGLKIAERWIGHGAKRVALISRGQPSEAVRARMADLAADLAAEVAFYQADVGDLDQLRAVLHRIRADLGPIGGVIHAAGVLTDAAFAQQSPELFATAMSAKAGGLRWLDQETRGDCLSHFIVFSSVASRLGSAGQASYAAANAFADALIEERRLQGLPGLAVNWGPWSGGGMLAEAGAAAQRRLDLLGVHELDETGLAALDEALTSPGSHRIVIDADWDRYKAALRRPDPLFDALGTARPVAPEPAEAAPRAGLLRRLSEARTAQRPEILSQGLTEIVARIMNIDDLGSVNWSLGFTDLGLDSLMALDLQSRLKDELALEVSATVALDYPDIERLSAHLLDQFDFGPTEELSSEDALLEAALKQLNQLNGTGV</sequence>
<dbReference type="InterPro" id="IPR016039">
    <property type="entry name" value="Thiolase-like"/>
</dbReference>
<feature type="domain" description="Carrier" evidence="6">
    <location>
        <begin position="3056"/>
        <end position="3131"/>
    </location>
</feature>